<dbReference type="Pfam" id="PF08547">
    <property type="entry name" value="CIA30"/>
    <property type="match status" value="1"/>
</dbReference>
<dbReference type="PANTHER" id="PTHR13194">
    <property type="entry name" value="COMPLEX I INTERMEDIATE-ASSOCIATED PROTEIN 30"/>
    <property type="match status" value="1"/>
</dbReference>
<proteinExistence type="inferred from homology"/>
<dbReference type="InterPro" id="IPR039131">
    <property type="entry name" value="NDUFAF1"/>
</dbReference>
<evidence type="ECO:0000313" key="6">
    <source>
        <dbReference type="EMBL" id="RMY28929.1"/>
    </source>
</evidence>
<dbReference type="GO" id="GO:0010257">
    <property type="term" value="P:NADH dehydrogenase complex assembly"/>
    <property type="evidence" value="ECO:0007669"/>
    <property type="project" value="TreeGrafter"/>
</dbReference>
<comment type="similarity">
    <text evidence="1">Belongs to the CIA30 family.</text>
</comment>
<dbReference type="VEuPathDB" id="FungiDB:BTJ68_08397"/>
<accession>A0A3M6XCD3</accession>
<dbReference type="EMBL" id="QWIJ01000072">
    <property type="protein sequence ID" value="RMX88389.1"/>
    <property type="molecule type" value="Genomic_DNA"/>
</dbReference>
<reference evidence="7 8" key="1">
    <citation type="journal article" date="2018" name="BMC Genomics">
        <title>Genomic evidence for intraspecific hybridization in a clonal and extremely halotolerant yeast.</title>
        <authorList>
            <person name="Gostincar C."/>
            <person name="Stajich J.E."/>
            <person name="Zupancic J."/>
            <person name="Zalar P."/>
            <person name="Gunde-Cimerman N."/>
        </authorList>
    </citation>
    <scope>NUCLEOTIDE SEQUENCE [LARGE SCALE GENOMIC DNA]</scope>
    <source>
        <strain evidence="6 8">EXF-6651</strain>
        <strain evidence="4 9">EXF-6656</strain>
        <strain evidence="5 7">EXF-6669</strain>
    </source>
</reference>
<dbReference type="InterPro" id="IPR013857">
    <property type="entry name" value="NADH-UbQ_OxRdtase-assoc_prot30"/>
</dbReference>
<evidence type="ECO:0000313" key="8">
    <source>
        <dbReference type="Proteomes" id="UP000276864"/>
    </source>
</evidence>
<dbReference type="GO" id="GO:0051082">
    <property type="term" value="F:unfolded protein binding"/>
    <property type="evidence" value="ECO:0007669"/>
    <property type="project" value="TreeGrafter"/>
</dbReference>
<dbReference type="OrthoDB" id="426386at2759"/>
<dbReference type="Proteomes" id="UP000281245">
    <property type="component" value="Unassembled WGS sequence"/>
</dbReference>
<dbReference type="AlphaFoldDB" id="A0A3M6XCD3"/>
<evidence type="ECO:0000256" key="2">
    <source>
        <dbReference type="SAM" id="MobiDB-lite"/>
    </source>
</evidence>
<dbReference type="EMBL" id="QWIM01001036">
    <property type="protein sequence ID" value="RMY28929.1"/>
    <property type="molecule type" value="Genomic_DNA"/>
</dbReference>
<name>A0A3M6XCD3_HORWE</name>
<dbReference type="InterPro" id="IPR008979">
    <property type="entry name" value="Galactose-bd-like_sf"/>
</dbReference>
<dbReference type="Proteomes" id="UP000271337">
    <property type="component" value="Unassembled WGS sequence"/>
</dbReference>
<gene>
    <name evidence="6" type="ORF">D0866_09067</name>
    <name evidence="5" type="ORF">D0867_08875</name>
    <name evidence="4" type="ORF">D0869_01663</name>
</gene>
<protein>
    <recommendedName>
        <fullName evidence="3">NADH:ubiquinone oxidoreductase intermediate-associated protein 30 domain-containing protein</fullName>
    </recommendedName>
</protein>
<evidence type="ECO:0000313" key="9">
    <source>
        <dbReference type="Proteomes" id="UP000281245"/>
    </source>
</evidence>
<sequence length="315" mass="35443">MEDEKMKSLVLFGGNDREWSSDDWTDSDDRVRGGKSQSYLDTEDKAIGRFHGNLDIKTLGGAGFASQRTTGDERKWDLSQYAGIELQVSKGDKKRYTFILKDELLPPNPENGREQATISYETDFELPPQTVPGETRDRYVFIPFKSLNPTYRGKLQKDAPPLDTSNVKRMSIMMRSFFGAQEGDFSLSIRAITAVSQAPDHEKSPTPSPSPSPVQRKEKTPMPFQTNERQLEAGMAQLPTAAPAEDPQLGRLRIGNSKIIEVEIRWHKTFLPVVLFALGIFAGYRLANGYDWRQLLQSVIGPCRDLAEKISGYFS</sequence>
<evidence type="ECO:0000256" key="1">
    <source>
        <dbReference type="ARBA" id="ARBA00007884"/>
    </source>
</evidence>
<evidence type="ECO:0000259" key="3">
    <source>
        <dbReference type="Pfam" id="PF08547"/>
    </source>
</evidence>
<evidence type="ECO:0000313" key="4">
    <source>
        <dbReference type="EMBL" id="RMX88389.1"/>
    </source>
</evidence>
<evidence type="ECO:0000313" key="7">
    <source>
        <dbReference type="Proteomes" id="UP000271337"/>
    </source>
</evidence>
<feature type="domain" description="NADH:ubiquinone oxidoreductase intermediate-associated protein 30" evidence="3">
    <location>
        <begin position="20"/>
        <end position="189"/>
    </location>
</feature>
<comment type="caution">
    <text evidence="4">The sequence shown here is derived from an EMBL/GenBank/DDBJ whole genome shotgun (WGS) entry which is preliminary data.</text>
</comment>
<organism evidence="4 9">
    <name type="scientific">Hortaea werneckii</name>
    <name type="common">Black yeast</name>
    <name type="synonym">Cladosporium werneckii</name>
    <dbReference type="NCBI Taxonomy" id="91943"/>
    <lineage>
        <taxon>Eukaryota</taxon>
        <taxon>Fungi</taxon>
        <taxon>Dikarya</taxon>
        <taxon>Ascomycota</taxon>
        <taxon>Pezizomycotina</taxon>
        <taxon>Dothideomycetes</taxon>
        <taxon>Dothideomycetidae</taxon>
        <taxon>Mycosphaerellales</taxon>
        <taxon>Teratosphaeriaceae</taxon>
        <taxon>Hortaea</taxon>
    </lineage>
</organism>
<dbReference type="Proteomes" id="UP000276864">
    <property type="component" value="Unassembled WGS sequence"/>
</dbReference>
<dbReference type="PANTHER" id="PTHR13194:SF19">
    <property type="entry name" value="NAD(P)-BINDING ROSSMANN-FOLD SUPERFAMILY PROTEIN"/>
    <property type="match status" value="1"/>
</dbReference>
<evidence type="ECO:0000313" key="5">
    <source>
        <dbReference type="EMBL" id="RMY08936.1"/>
    </source>
</evidence>
<dbReference type="SUPFAM" id="SSF49785">
    <property type="entry name" value="Galactose-binding domain-like"/>
    <property type="match status" value="1"/>
</dbReference>
<feature type="region of interest" description="Disordered" evidence="2">
    <location>
        <begin position="196"/>
        <end position="223"/>
    </location>
</feature>
<feature type="region of interest" description="Disordered" evidence="2">
    <location>
        <begin position="15"/>
        <end position="36"/>
    </location>
</feature>
<dbReference type="EMBL" id="QWIL01001027">
    <property type="protein sequence ID" value="RMY08936.1"/>
    <property type="molecule type" value="Genomic_DNA"/>
</dbReference>